<reference evidence="1 2" key="1">
    <citation type="submission" date="2021-06" db="EMBL/GenBank/DDBJ databases">
        <authorList>
            <person name="Palmer J.M."/>
        </authorList>
    </citation>
    <scope>NUCLEOTIDE SEQUENCE [LARGE SCALE GENOMIC DNA]</scope>
    <source>
        <strain evidence="1 2">AS_MEX2019</strain>
        <tissue evidence="1">Muscle</tissue>
    </source>
</reference>
<accession>A0ABV0YV11</accession>
<protein>
    <submittedName>
        <fullName evidence="1">Uncharacterized protein</fullName>
    </submittedName>
</protein>
<dbReference type="EMBL" id="JAHRIP010042764">
    <property type="protein sequence ID" value="MEQ2297484.1"/>
    <property type="molecule type" value="Genomic_DNA"/>
</dbReference>
<proteinExistence type="predicted"/>
<evidence type="ECO:0000313" key="1">
    <source>
        <dbReference type="EMBL" id="MEQ2297484.1"/>
    </source>
</evidence>
<dbReference type="Proteomes" id="UP001469553">
    <property type="component" value="Unassembled WGS sequence"/>
</dbReference>
<name>A0ABV0YV11_9TELE</name>
<gene>
    <name evidence="1" type="ORF">AMECASPLE_035144</name>
</gene>
<evidence type="ECO:0000313" key="2">
    <source>
        <dbReference type="Proteomes" id="UP001469553"/>
    </source>
</evidence>
<sequence>MGHEILNHPEEVKRNQISEELFNANQRDRMSGLIKGEVVFCHLALSTSNQETLTGGKVRQGHLLIGDFRRGT</sequence>
<organism evidence="1 2">
    <name type="scientific">Ameca splendens</name>
    <dbReference type="NCBI Taxonomy" id="208324"/>
    <lineage>
        <taxon>Eukaryota</taxon>
        <taxon>Metazoa</taxon>
        <taxon>Chordata</taxon>
        <taxon>Craniata</taxon>
        <taxon>Vertebrata</taxon>
        <taxon>Euteleostomi</taxon>
        <taxon>Actinopterygii</taxon>
        <taxon>Neopterygii</taxon>
        <taxon>Teleostei</taxon>
        <taxon>Neoteleostei</taxon>
        <taxon>Acanthomorphata</taxon>
        <taxon>Ovalentaria</taxon>
        <taxon>Atherinomorphae</taxon>
        <taxon>Cyprinodontiformes</taxon>
        <taxon>Goodeidae</taxon>
        <taxon>Ameca</taxon>
    </lineage>
</organism>
<comment type="caution">
    <text evidence="1">The sequence shown here is derived from an EMBL/GenBank/DDBJ whole genome shotgun (WGS) entry which is preliminary data.</text>
</comment>
<keyword evidence="2" id="KW-1185">Reference proteome</keyword>